<dbReference type="Proteomes" id="UP000199586">
    <property type="component" value="Unassembled WGS sequence"/>
</dbReference>
<evidence type="ECO:0000313" key="2">
    <source>
        <dbReference type="EMBL" id="SFP94528.1"/>
    </source>
</evidence>
<keyword evidence="3" id="KW-1185">Reference proteome</keyword>
<name>A0A1I5UH72_9SPHN</name>
<proteinExistence type="predicted"/>
<evidence type="ECO:0000259" key="1">
    <source>
        <dbReference type="Pfam" id="PF13619"/>
    </source>
</evidence>
<dbReference type="AlphaFoldDB" id="A0A1I5UH72"/>
<dbReference type="InterPro" id="IPR025309">
    <property type="entry name" value="KTSC_dom"/>
</dbReference>
<dbReference type="OrthoDB" id="8450910at2"/>
<sequence>MSSGIRSSYNRQTKVLTVWFRNGTYQLPNVPRRIADAFKASSSRGSFWNQHLKGKY</sequence>
<accession>A0A1I5UH72</accession>
<evidence type="ECO:0000313" key="3">
    <source>
        <dbReference type="Proteomes" id="UP000199586"/>
    </source>
</evidence>
<dbReference type="STRING" id="634430.SAMN04488241_111179"/>
<dbReference type="RefSeq" id="WP_093334303.1">
    <property type="nucleotide sequence ID" value="NZ_FOXP01000011.1"/>
</dbReference>
<reference evidence="2 3" key="1">
    <citation type="submission" date="2016-10" db="EMBL/GenBank/DDBJ databases">
        <authorList>
            <person name="de Groot N.N."/>
        </authorList>
    </citation>
    <scope>NUCLEOTIDE SEQUENCE [LARGE SCALE GENOMIC DNA]</scope>
    <source>
        <strain evidence="2 3">CGMCC 1.9113</strain>
    </source>
</reference>
<organism evidence="2 3">
    <name type="scientific">Sphingomonas rubra</name>
    <dbReference type="NCBI Taxonomy" id="634430"/>
    <lineage>
        <taxon>Bacteria</taxon>
        <taxon>Pseudomonadati</taxon>
        <taxon>Pseudomonadota</taxon>
        <taxon>Alphaproteobacteria</taxon>
        <taxon>Sphingomonadales</taxon>
        <taxon>Sphingomonadaceae</taxon>
        <taxon>Sphingomonas</taxon>
    </lineage>
</organism>
<protein>
    <submittedName>
        <fullName evidence="2">KTSC domain-containing protein</fullName>
    </submittedName>
</protein>
<dbReference type="EMBL" id="FOXP01000011">
    <property type="protein sequence ID" value="SFP94528.1"/>
    <property type="molecule type" value="Genomic_DNA"/>
</dbReference>
<dbReference type="Pfam" id="PF13619">
    <property type="entry name" value="KTSC"/>
    <property type="match status" value="1"/>
</dbReference>
<gene>
    <name evidence="2" type="ORF">SAMN04488241_111179</name>
</gene>
<feature type="domain" description="KTSC" evidence="1">
    <location>
        <begin position="2"/>
        <end position="56"/>
    </location>
</feature>